<dbReference type="GO" id="GO:0000428">
    <property type="term" value="C:DNA-directed RNA polymerase complex"/>
    <property type="evidence" value="ECO:0007669"/>
    <property type="project" value="UniProtKB-KW"/>
</dbReference>
<accession>A0A0S8GD04</accession>
<evidence type="ECO:0000256" key="2">
    <source>
        <dbReference type="ARBA" id="ARBA00023163"/>
    </source>
</evidence>
<comment type="caution">
    <text evidence="3">The sequence shown here is derived from an EMBL/GenBank/DDBJ whole genome shotgun (WGS) entry which is preliminary data.</text>
</comment>
<dbReference type="EMBL" id="LJUO01000082">
    <property type="protein sequence ID" value="KPK70718.1"/>
    <property type="molecule type" value="Genomic_DNA"/>
</dbReference>
<evidence type="ECO:0000313" key="3">
    <source>
        <dbReference type="EMBL" id="KPK70718.1"/>
    </source>
</evidence>
<evidence type="ECO:0000313" key="4">
    <source>
        <dbReference type="Proteomes" id="UP000051096"/>
    </source>
</evidence>
<dbReference type="Proteomes" id="UP000051096">
    <property type="component" value="Unassembled WGS sequence"/>
</dbReference>
<organism evidence="3 4">
    <name type="scientific">candidate division WOR_3 bacterium SM23_60</name>
    <dbReference type="NCBI Taxonomy" id="1703780"/>
    <lineage>
        <taxon>Bacteria</taxon>
        <taxon>Bacteria division WOR-3</taxon>
    </lineage>
</organism>
<dbReference type="GO" id="GO:0006351">
    <property type="term" value="P:DNA-templated transcription"/>
    <property type="evidence" value="ECO:0007669"/>
    <property type="project" value="InterPro"/>
</dbReference>
<dbReference type="InterPro" id="IPR036161">
    <property type="entry name" value="RPB6/omega-like_sf"/>
</dbReference>
<dbReference type="AlphaFoldDB" id="A0A0S8GD04"/>
<evidence type="ECO:0000256" key="1">
    <source>
        <dbReference type="ARBA" id="ARBA00022478"/>
    </source>
</evidence>
<keyword evidence="1" id="KW-0240">DNA-directed RNA polymerase</keyword>
<sequence>MILPTEKIYARFENKYKAVNVAALEARKLKDDQTKGLLEEHINPVFESMKKLVTGKIKWTE</sequence>
<dbReference type="SUPFAM" id="SSF63562">
    <property type="entry name" value="RPB6/omega subunit-like"/>
    <property type="match status" value="1"/>
</dbReference>
<protein>
    <recommendedName>
        <fullName evidence="5">DNA-directed RNA polymerase</fullName>
    </recommendedName>
</protein>
<proteinExistence type="predicted"/>
<keyword evidence="2" id="KW-0804">Transcription</keyword>
<reference evidence="3 4" key="1">
    <citation type="journal article" date="2015" name="Microbiome">
        <title>Genomic resolution of linkages in carbon, nitrogen, and sulfur cycling among widespread estuary sediment bacteria.</title>
        <authorList>
            <person name="Baker B.J."/>
            <person name="Lazar C.S."/>
            <person name="Teske A.P."/>
            <person name="Dick G.J."/>
        </authorList>
    </citation>
    <scope>NUCLEOTIDE SEQUENCE [LARGE SCALE GENOMIC DNA]</scope>
    <source>
        <strain evidence="3">SM23_60</strain>
    </source>
</reference>
<evidence type="ECO:0008006" key="5">
    <source>
        <dbReference type="Google" id="ProtNLM"/>
    </source>
</evidence>
<dbReference type="GO" id="GO:0003677">
    <property type="term" value="F:DNA binding"/>
    <property type="evidence" value="ECO:0007669"/>
    <property type="project" value="InterPro"/>
</dbReference>
<dbReference type="GO" id="GO:0003899">
    <property type="term" value="F:DNA-directed RNA polymerase activity"/>
    <property type="evidence" value="ECO:0007669"/>
    <property type="project" value="InterPro"/>
</dbReference>
<name>A0A0S8GD04_UNCW3</name>
<gene>
    <name evidence="3" type="ORF">AMJ87_08445</name>
</gene>